<dbReference type="RefSeq" id="WP_324619952.1">
    <property type="nucleotide sequence ID" value="NZ_JAYKOT010000003.1"/>
</dbReference>
<dbReference type="AlphaFoldDB" id="A0AAW9N0H8"/>
<organism evidence="1 2">
    <name type="scientific">Citroniella saccharovorans</name>
    <dbReference type="NCBI Taxonomy" id="2053367"/>
    <lineage>
        <taxon>Bacteria</taxon>
        <taxon>Bacillati</taxon>
        <taxon>Bacillota</taxon>
        <taxon>Tissierellia</taxon>
        <taxon>Tissierellales</taxon>
        <taxon>Peptoniphilaceae</taxon>
        <taxon>Citroniella</taxon>
    </lineage>
</organism>
<gene>
    <name evidence="1" type="ORF">VLK81_07200</name>
</gene>
<evidence type="ECO:0000313" key="1">
    <source>
        <dbReference type="EMBL" id="MEB3429792.1"/>
    </source>
</evidence>
<name>A0AAW9N0H8_9FIRM</name>
<comment type="caution">
    <text evidence="1">The sequence shown here is derived from an EMBL/GenBank/DDBJ whole genome shotgun (WGS) entry which is preliminary data.</text>
</comment>
<accession>A0AAW9N0H8</accession>
<sequence length="71" mass="8068">MNNLKADEILKYKDSDNEYLRNSIDYFLNKDPSLNALVSDIKLGFATENSIILNSKSESEKKEKQVAVNSL</sequence>
<dbReference type="Proteomes" id="UP001357733">
    <property type="component" value="Unassembled WGS sequence"/>
</dbReference>
<dbReference type="EMBL" id="JAYKOT010000003">
    <property type="protein sequence ID" value="MEB3429792.1"/>
    <property type="molecule type" value="Genomic_DNA"/>
</dbReference>
<keyword evidence="2" id="KW-1185">Reference proteome</keyword>
<reference evidence="1 2" key="1">
    <citation type="submission" date="2024-01" db="EMBL/GenBank/DDBJ databases">
        <title>Complete genome sequence of Citroniella saccharovorans strain M6.X9, isolated from human fecal sample.</title>
        <authorList>
            <person name="Cheng G."/>
            <person name="Westerholm M."/>
            <person name="Schnurer A."/>
        </authorList>
    </citation>
    <scope>NUCLEOTIDE SEQUENCE [LARGE SCALE GENOMIC DNA]</scope>
    <source>
        <strain evidence="1 2">DSM 29873</strain>
    </source>
</reference>
<proteinExistence type="predicted"/>
<protein>
    <submittedName>
        <fullName evidence="1">Uncharacterized protein</fullName>
    </submittedName>
</protein>
<evidence type="ECO:0000313" key="2">
    <source>
        <dbReference type="Proteomes" id="UP001357733"/>
    </source>
</evidence>